<feature type="signal peptide" evidence="1">
    <location>
        <begin position="1"/>
        <end position="15"/>
    </location>
</feature>
<dbReference type="GO" id="GO:0016603">
    <property type="term" value="F:glutaminyl-peptide cyclotransferase activity"/>
    <property type="evidence" value="ECO:0007669"/>
    <property type="project" value="InterPro"/>
</dbReference>
<protein>
    <submittedName>
        <fullName evidence="2">Glutamine cyclotransferase</fullName>
    </submittedName>
</protein>
<name>A0A023BAI1_GRENI</name>
<dbReference type="RefSeq" id="XP_011129391.1">
    <property type="nucleotide sequence ID" value="XM_011131089.1"/>
</dbReference>
<dbReference type="AlphaFoldDB" id="A0A023BAI1"/>
<proteinExistence type="predicted"/>
<reference evidence="2" key="1">
    <citation type="submission" date="2013-12" db="EMBL/GenBank/DDBJ databases">
        <authorList>
            <person name="Omoto C.K."/>
            <person name="Sibley D."/>
            <person name="Venepally P."/>
            <person name="Hadjithomas M."/>
            <person name="Karamycheva S."/>
            <person name="Brunk B."/>
            <person name="Roos D."/>
            <person name="Caler E."/>
            <person name="Lorenzi H."/>
        </authorList>
    </citation>
    <scope>NUCLEOTIDE SEQUENCE</scope>
</reference>
<comment type="caution">
    <text evidence="2">The sequence shown here is derived from an EMBL/GenBank/DDBJ whole genome shotgun (WGS) entry which is preliminary data.</text>
</comment>
<evidence type="ECO:0000256" key="1">
    <source>
        <dbReference type="SAM" id="SignalP"/>
    </source>
</evidence>
<evidence type="ECO:0000313" key="2">
    <source>
        <dbReference type="EMBL" id="EZG78223.1"/>
    </source>
</evidence>
<organism evidence="2 3">
    <name type="scientific">Gregarina niphandrodes</name>
    <name type="common">Septate eugregarine</name>
    <dbReference type="NCBI Taxonomy" id="110365"/>
    <lineage>
        <taxon>Eukaryota</taxon>
        <taxon>Sar</taxon>
        <taxon>Alveolata</taxon>
        <taxon>Apicomplexa</taxon>
        <taxon>Conoidasida</taxon>
        <taxon>Gregarinasina</taxon>
        <taxon>Eugregarinorida</taxon>
        <taxon>Gregarinidae</taxon>
        <taxon>Gregarina</taxon>
    </lineage>
</organism>
<keyword evidence="1" id="KW-0732">Signal</keyword>
<dbReference type="PANTHER" id="PTHR31270">
    <property type="entry name" value="GLUTAMINYL-PEPTIDE CYCLOTRANSFERASE"/>
    <property type="match status" value="1"/>
</dbReference>
<dbReference type="Pfam" id="PF05096">
    <property type="entry name" value="Glu_cyclase_2"/>
    <property type="match status" value="1"/>
</dbReference>
<accession>A0A023BAI1</accession>
<dbReference type="EMBL" id="AFNH02000304">
    <property type="protein sequence ID" value="EZG78223.1"/>
    <property type="molecule type" value="Genomic_DNA"/>
</dbReference>
<feature type="chain" id="PRO_5013039874" evidence="1">
    <location>
        <begin position="16"/>
        <end position="320"/>
    </location>
</feature>
<dbReference type="GeneID" id="22911513"/>
<dbReference type="SUPFAM" id="SSF75011">
    <property type="entry name" value="3-carboxy-cis,cis-mucoante lactonizing enzyme"/>
    <property type="match status" value="1"/>
</dbReference>
<sequence>MSIFTFIAFLAAARGLSHYSLDPRSVAVFPHYQSPFTQGLFVLSSESPAGGKASVGRCLTGCLESLSGESLSRGKPRTSVCYVECLRSHSLCLYESVGGYGTSEFRVIRDFEEGVPESRLSFPSTVFGEGSDLVHSNETHHHFLMGTWRSKVIYLLSQSREGGPVSLERTIKMRQHRELWGVAADSLSQRVWITTGESEVYTYRAGDFLKDENPIPINVVTLRCDGQPIKRVNELDYDKSTGTLWANVWFSSLLYQFDPDSGKCLAKLDVEDSDPRIKKIAKANQSNINSVWNGIATLGDRWLIFTGKLFPYIFIARYTL</sequence>
<dbReference type="InterPro" id="IPR007788">
    <property type="entry name" value="QCT"/>
</dbReference>
<dbReference type="VEuPathDB" id="CryptoDB:GNI_039530"/>
<keyword evidence="3" id="KW-1185">Reference proteome</keyword>
<dbReference type="OrthoDB" id="409395at2759"/>
<gene>
    <name evidence="2" type="ORF">GNI_039530</name>
</gene>
<dbReference type="Proteomes" id="UP000019763">
    <property type="component" value="Unassembled WGS sequence"/>
</dbReference>
<dbReference type="PANTHER" id="PTHR31270:SF1">
    <property type="entry name" value="GLUTAMINYL-PEPTIDE CYCLOTRANSFERASE"/>
    <property type="match status" value="1"/>
</dbReference>
<evidence type="ECO:0000313" key="3">
    <source>
        <dbReference type="Proteomes" id="UP000019763"/>
    </source>
</evidence>